<dbReference type="Proteomes" id="UP000054166">
    <property type="component" value="Unassembled WGS sequence"/>
</dbReference>
<dbReference type="AlphaFoldDB" id="A0A0C3GF73"/>
<keyword evidence="2" id="KW-1185">Reference proteome</keyword>
<gene>
    <name evidence="1" type="ORF">PILCRDRAFT_1651</name>
</gene>
<reference evidence="2" key="2">
    <citation type="submission" date="2015-01" db="EMBL/GenBank/DDBJ databases">
        <title>Evolutionary Origins and Diversification of the Mycorrhizal Mutualists.</title>
        <authorList>
            <consortium name="DOE Joint Genome Institute"/>
            <consortium name="Mycorrhizal Genomics Consortium"/>
            <person name="Kohler A."/>
            <person name="Kuo A."/>
            <person name="Nagy L.G."/>
            <person name="Floudas D."/>
            <person name="Copeland A."/>
            <person name="Barry K.W."/>
            <person name="Cichocki N."/>
            <person name="Veneault-Fourrey C."/>
            <person name="LaButti K."/>
            <person name="Lindquist E.A."/>
            <person name="Lipzen A."/>
            <person name="Lundell T."/>
            <person name="Morin E."/>
            <person name="Murat C."/>
            <person name="Riley R."/>
            <person name="Ohm R."/>
            <person name="Sun H."/>
            <person name="Tunlid A."/>
            <person name="Henrissat B."/>
            <person name="Grigoriev I.V."/>
            <person name="Hibbett D.S."/>
            <person name="Martin F."/>
        </authorList>
    </citation>
    <scope>NUCLEOTIDE SEQUENCE [LARGE SCALE GENOMIC DNA]</scope>
    <source>
        <strain evidence="2">F 1598</strain>
    </source>
</reference>
<evidence type="ECO:0000313" key="2">
    <source>
        <dbReference type="Proteomes" id="UP000054166"/>
    </source>
</evidence>
<dbReference type="InParanoid" id="A0A0C3GF73"/>
<dbReference type="HOGENOM" id="CLU_3069481_0_0_1"/>
<dbReference type="EMBL" id="KN832973">
    <property type="protein sequence ID" value="KIM90334.1"/>
    <property type="molecule type" value="Genomic_DNA"/>
</dbReference>
<reference evidence="1 2" key="1">
    <citation type="submission" date="2014-04" db="EMBL/GenBank/DDBJ databases">
        <authorList>
            <consortium name="DOE Joint Genome Institute"/>
            <person name="Kuo A."/>
            <person name="Tarkka M."/>
            <person name="Buscot F."/>
            <person name="Kohler A."/>
            <person name="Nagy L.G."/>
            <person name="Floudas D."/>
            <person name="Copeland A."/>
            <person name="Barry K.W."/>
            <person name="Cichocki N."/>
            <person name="Veneault-Fourrey C."/>
            <person name="LaButti K."/>
            <person name="Lindquist E.A."/>
            <person name="Lipzen A."/>
            <person name="Lundell T."/>
            <person name="Morin E."/>
            <person name="Murat C."/>
            <person name="Sun H."/>
            <person name="Tunlid A."/>
            <person name="Henrissat B."/>
            <person name="Grigoriev I.V."/>
            <person name="Hibbett D.S."/>
            <person name="Martin F."/>
            <person name="Nordberg H.P."/>
            <person name="Cantor M.N."/>
            <person name="Hua S.X."/>
        </authorList>
    </citation>
    <scope>NUCLEOTIDE SEQUENCE [LARGE SCALE GENOMIC DNA]</scope>
    <source>
        <strain evidence="1 2">F 1598</strain>
    </source>
</reference>
<organism evidence="1 2">
    <name type="scientific">Piloderma croceum (strain F 1598)</name>
    <dbReference type="NCBI Taxonomy" id="765440"/>
    <lineage>
        <taxon>Eukaryota</taxon>
        <taxon>Fungi</taxon>
        <taxon>Dikarya</taxon>
        <taxon>Basidiomycota</taxon>
        <taxon>Agaricomycotina</taxon>
        <taxon>Agaricomycetes</taxon>
        <taxon>Agaricomycetidae</taxon>
        <taxon>Atheliales</taxon>
        <taxon>Atheliaceae</taxon>
        <taxon>Piloderma</taxon>
    </lineage>
</organism>
<accession>A0A0C3GF73</accession>
<proteinExistence type="predicted"/>
<protein>
    <submittedName>
        <fullName evidence="1">Uncharacterized protein</fullName>
    </submittedName>
</protein>
<name>A0A0C3GF73_PILCF</name>
<evidence type="ECO:0000313" key="1">
    <source>
        <dbReference type="EMBL" id="KIM90334.1"/>
    </source>
</evidence>
<sequence length="53" mass="6064">MLNVLAKVRSPLVAIYPAGFSFLSHGMVEYYYSRITIIPHFKTLIDELTVNAY</sequence>